<evidence type="ECO:0000313" key="4">
    <source>
        <dbReference type="Proteomes" id="UP000216363"/>
    </source>
</evidence>
<dbReference type="PIRSF" id="PIRSF017082">
    <property type="entry name" value="YflP"/>
    <property type="match status" value="1"/>
</dbReference>
<dbReference type="PANTHER" id="PTHR42928:SF5">
    <property type="entry name" value="BLR1237 PROTEIN"/>
    <property type="match status" value="1"/>
</dbReference>
<reference evidence="2 5" key="2">
    <citation type="submission" date="2019-09" db="EMBL/GenBank/DDBJ databases">
        <title>Taxonomic organization of the family Brucellaceae based on a phylogenomic approach.</title>
        <authorList>
            <person name="Leclercq S."/>
            <person name="Cloeckaert A."/>
            <person name="Zygmunt M.S."/>
        </authorList>
    </citation>
    <scope>NUCLEOTIDE SEQUENCE [LARGE SCALE GENOMIC DNA]</scope>
    <source>
        <strain evidence="2 5">LUP23</strain>
    </source>
</reference>
<organism evidence="3 4">
    <name type="scientific">Brucella lupini</name>
    <dbReference type="NCBI Taxonomy" id="255457"/>
    <lineage>
        <taxon>Bacteria</taxon>
        <taxon>Pseudomonadati</taxon>
        <taxon>Pseudomonadota</taxon>
        <taxon>Alphaproteobacteria</taxon>
        <taxon>Hyphomicrobiales</taxon>
        <taxon>Brucellaceae</taxon>
        <taxon>Brucella/Ochrobactrum group</taxon>
        <taxon>Brucella</taxon>
    </lineage>
</organism>
<dbReference type="Gene3D" id="3.40.190.150">
    <property type="entry name" value="Bordetella uptake gene, domain 1"/>
    <property type="match status" value="1"/>
</dbReference>
<dbReference type="Proteomes" id="UP000216363">
    <property type="component" value="Unassembled WGS sequence"/>
</dbReference>
<dbReference type="SUPFAM" id="SSF53850">
    <property type="entry name" value="Periplasmic binding protein-like II"/>
    <property type="match status" value="1"/>
</dbReference>
<sequence length="320" mass="34504">MRRREFLAATAFFIGAGHRLAWSATKPYPADNPMLIVGFAAGGAGDIASRVVTSYVKRERGLVATPDFRPGAGGTIATDQVRRASPDGSVLSLYSVSPVLVAPHLQKVPYDATKDFTYIASYAGISVPCFVRKDSPHQTWDQLLDFCRNNPSKLKWATAAPRGLAHIATDAAFRKEKAKATFVPFRGGADAVTALLGGHIDMVVSSDFGPHLAAGSVRLLAETSPNPQASPKGIVSFAERGYPIAIPASYGLFGPAGMPSDIVSWWEEAIGEMVSSPMYADFLKLINGYPLFQKSEEFTSMVKEAYTRIGSQIETMEEHL</sequence>
<dbReference type="RefSeq" id="WP_040129699.1">
    <property type="nucleotide sequence ID" value="NZ_JBHEEP010000022.1"/>
</dbReference>
<dbReference type="Gene3D" id="3.40.190.10">
    <property type="entry name" value="Periplasmic binding protein-like II"/>
    <property type="match status" value="1"/>
</dbReference>
<comment type="caution">
    <text evidence="3">The sequence shown here is derived from an EMBL/GenBank/DDBJ whole genome shotgun (WGS) entry which is preliminary data.</text>
</comment>
<reference evidence="3 4" key="1">
    <citation type="submission" date="2017-07" db="EMBL/GenBank/DDBJ databases">
        <title>Draft genome of Ochrobactrum lupini type strain LUP21.</title>
        <authorList>
            <person name="Krzyzanowska D.M."/>
            <person name="Jafra S."/>
        </authorList>
    </citation>
    <scope>NUCLEOTIDE SEQUENCE [LARGE SCALE GENOMIC DNA]</scope>
    <source>
        <strain evidence="3 4">LUP21</strain>
    </source>
</reference>
<proteinExistence type="inferred from homology"/>
<dbReference type="CDD" id="cd07012">
    <property type="entry name" value="PBP2_Bug_TTT"/>
    <property type="match status" value="1"/>
</dbReference>
<keyword evidence="3" id="KW-0675">Receptor</keyword>
<evidence type="ECO:0000313" key="5">
    <source>
        <dbReference type="Proteomes" id="UP000435957"/>
    </source>
</evidence>
<dbReference type="EMBL" id="NNRN01000023">
    <property type="protein sequence ID" value="OYR32588.1"/>
    <property type="molecule type" value="Genomic_DNA"/>
</dbReference>
<gene>
    <name evidence="3" type="ORF">CES86_5713</name>
    <name evidence="2" type="ORF">F9L03_22015</name>
</gene>
<keyword evidence="5" id="KW-1185">Reference proteome</keyword>
<comment type="similarity">
    <text evidence="1">Belongs to the UPF0065 (bug) family.</text>
</comment>
<protein>
    <submittedName>
        <fullName evidence="3">Tripartite tricarboxylate transporter receptor family protein</fullName>
    </submittedName>
    <submittedName>
        <fullName evidence="2">Tripartite tricarboxylate transporter substrate binding protein</fullName>
    </submittedName>
</protein>
<name>A0A256H013_9HYPH</name>
<evidence type="ECO:0000313" key="3">
    <source>
        <dbReference type="EMBL" id="OYR32588.1"/>
    </source>
</evidence>
<dbReference type="InterPro" id="IPR042100">
    <property type="entry name" value="Bug_dom1"/>
</dbReference>
<dbReference type="PANTHER" id="PTHR42928">
    <property type="entry name" value="TRICARBOXYLATE-BINDING PROTEIN"/>
    <property type="match status" value="1"/>
</dbReference>
<dbReference type="AlphaFoldDB" id="A0A256H013"/>
<dbReference type="Pfam" id="PF03401">
    <property type="entry name" value="TctC"/>
    <property type="match status" value="1"/>
</dbReference>
<evidence type="ECO:0000256" key="1">
    <source>
        <dbReference type="ARBA" id="ARBA00006987"/>
    </source>
</evidence>
<dbReference type="Proteomes" id="UP000435957">
    <property type="component" value="Unassembled WGS sequence"/>
</dbReference>
<evidence type="ECO:0000313" key="2">
    <source>
        <dbReference type="EMBL" id="KAB2701718.1"/>
    </source>
</evidence>
<dbReference type="EMBL" id="WBWF01000022">
    <property type="protein sequence ID" value="KAB2701718.1"/>
    <property type="molecule type" value="Genomic_DNA"/>
</dbReference>
<accession>A0A256H013</accession>
<dbReference type="InterPro" id="IPR005064">
    <property type="entry name" value="BUG"/>
</dbReference>